<dbReference type="Gene3D" id="3.20.20.60">
    <property type="entry name" value="Phosphoenolpyruvate-binding domains"/>
    <property type="match status" value="1"/>
</dbReference>
<evidence type="ECO:0000313" key="7">
    <source>
        <dbReference type="EMBL" id="MFC1441366.1"/>
    </source>
</evidence>
<dbReference type="InterPro" id="IPR015813">
    <property type="entry name" value="Pyrv/PenolPyrv_kinase-like_dom"/>
</dbReference>
<comment type="function">
    <text evidence="5">Catalyzes the reversible reaction in which hydroxymethyl group from 5,10-methylenetetrahydrofolate is transferred onto alpha-ketoisovalerate to form ketopantoate.</text>
</comment>
<dbReference type="PIRSF" id="PIRSF000388">
    <property type="entry name" value="Pantoate_hydroxy_MeTrfase"/>
    <property type="match status" value="1"/>
</dbReference>
<proteinExistence type="inferred from homology"/>
<dbReference type="RefSeq" id="WP_380566571.1">
    <property type="nucleotide sequence ID" value="NZ_JBEUKS010000009.1"/>
</dbReference>
<dbReference type="PANTHER" id="PTHR20881:SF0">
    <property type="entry name" value="3-METHYL-2-OXOBUTANOATE HYDROXYMETHYLTRANSFERASE"/>
    <property type="match status" value="1"/>
</dbReference>
<comment type="cofactor">
    <cofactor evidence="5">
        <name>Mg(2+)</name>
        <dbReference type="ChEBI" id="CHEBI:18420"/>
    </cofactor>
    <text evidence="5">Binds 1 Mg(2+) ion per subunit.</text>
</comment>
<evidence type="ECO:0000313" key="8">
    <source>
        <dbReference type="Proteomes" id="UP001592581"/>
    </source>
</evidence>
<keyword evidence="5" id="KW-0479">Metal-binding</keyword>
<feature type="binding site" evidence="5">
    <location>
        <position position="121"/>
    </location>
    <ligand>
        <name>3-methyl-2-oxobutanoate</name>
        <dbReference type="ChEBI" id="CHEBI:11851"/>
    </ligand>
</feature>
<feature type="binding site" evidence="5">
    <location>
        <position position="151"/>
    </location>
    <ligand>
        <name>3-methyl-2-oxobutanoate</name>
        <dbReference type="ChEBI" id="CHEBI:11851"/>
    </ligand>
</feature>
<organism evidence="7 8">
    <name type="scientific">Streptacidiphilus jeojiensis</name>
    <dbReference type="NCBI Taxonomy" id="3229225"/>
    <lineage>
        <taxon>Bacteria</taxon>
        <taxon>Bacillati</taxon>
        <taxon>Actinomycetota</taxon>
        <taxon>Actinomycetes</taxon>
        <taxon>Kitasatosporales</taxon>
        <taxon>Streptomycetaceae</taxon>
        <taxon>Streptacidiphilus</taxon>
    </lineage>
</organism>
<dbReference type="InterPro" id="IPR040442">
    <property type="entry name" value="Pyrv_kinase-like_dom_sf"/>
</dbReference>
<comment type="subunit">
    <text evidence="2 5">Homodecamer; pentamer of dimers.</text>
</comment>
<comment type="caution">
    <text evidence="7">The sequence shown here is derived from an EMBL/GenBank/DDBJ whole genome shotgun (WGS) entry which is preliminary data.</text>
</comment>
<gene>
    <name evidence="5 7" type="primary">panB</name>
    <name evidence="7" type="ORF">ABUW04_24200</name>
</gene>
<feature type="compositionally biased region" description="Basic and acidic residues" evidence="6">
    <location>
        <begin position="14"/>
        <end position="25"/>
    </location>
</feature>
<feature type="region of interest" description="Disordered" evidence="6">
    <location>
        <begin position="1"/>
        <end position="33"/>
    </location>
</feature>
<dbReference type="GO" id="GO:0003864">
    <property type="term" value="F:3-methyl-2-oxobutanoate hydroxymethyltransferase activity"/>
    <property type="evidence" value="ECO:0007669"/>
    <property type="project" value="UniProtKB-EC"/>
</dbReference>
<evidence type="ECO:0000256" key="6">
    <source>
        <dbReference type="SAM" id="MobiDB-lite"/>
    </source>
</evidence>
<dbReference type="PANTHER" id="PTHR20881">
    <property type="entry name" value="3-METHYL-2-OXOBUTANOATE HYDROXYMETHYLTRANSFERASE"/>
    <property type="match status" value="1"/>
</dbReference>
<reference evidence="7 8" key="1">
    <citation type="submission" date="2024-06" db="EMBL/GenBank/DDBJ databases">
        <authorList>
            <person name="Lee S.D."/>
        </authorList>
    </citation>
    <scope>NUCLEOTIDE SEQUENCE [LARGE SCALE GENOMIC DNA]</scope>
    <source>
        <strain evidence="7 8">N1-10</strain>
    </source>
</reference>
<dbReference type="EC" id="2.1.2.11" evidence="5"/>
<sequence length="303" mass="31207">MQHGSLPPAQNSGHGDKPAAEKPAAEKAPQSLYGGVTSRRVTVRDLASAKQRGERWPMLTAYDAPTAAVFDEAGIPVLLVGDSAGNCHLGYENTVPVTMDEMVMMSAAVVRGTKRALIVADLPFGSYQESPAQALHNAVRLMKEAGVGAVKLEGGERSAAATELLVQAGVPVMAHLGLTPQSVHAFGGYPVQGRGDEAAHQLLADAKTAQAAGAFAVVLEAVPAELAVQVTASLHIPTVGIGAGVGCDAQVLVWTDMAGMTGGRVPKFAKQYADLRATLGDAARAFSADVIGGSFPAAEHTFH</sequence>
<dbReference type="Pfam" id="PF02548">
    <property type="entry name" value="Pantoate_transf"/>
    <property type="match status" value="1"/>
</dbReference>
<feature type="binding site" evidence="5">
    <location>
        <position position="121"/>
    </location>
    <ligand>
        <name>Mg(2+)</name>
        <dbReference type="ChEBI" id="CHEBI:18420"/>
    </ligand>
</feature>
<dbReference type="InterPro" id="IPR003700">
    <property type="entry name" value="Pantoate_hydroxy_MeTrfase"/>
</dbReference>
<protein>
    <recommendedName>
        <fullName evidence="5">3-methyl-2-oxobutanoate hydroxymethyltransferase</fullName>
        <ecNumber evidence="5">2.1.2.11</ecNumber>
    </recommendedName>
    <alternativeName>
        <fullName evidence="5">Ketopantoate hydroxymethyltransferase</fullName>
        <shortName evidence="5">KPHMT</shortName>
    </alternativeName>
</protein>
<comment type="pathway">
    <text evidence="5">Cofactor biosynthesis; (R)-pantothenate biosynthesis; (R)-pantoate from 3-methyl-2-oxobutanoate: step 1/2.</text>
</comment>
<accession>A0ABV6XSW4</accession>
<keyword evidence="4 5" id="KW-0808">Transferase</keyword>
<evidence type="ECO:0000256" key="4">
    <source>
        <dbReference type="ARBA" id="ARBA00022679"/>
    </source>
</evidence>
<name>A0ABV6XSW4_9ACTN</name>
<dbReference type="EMBL" id="JBEUKS010000009">
    <property type="protein sequence ID" value="MFC1441366.1"/>
    <property type="molecule type" value="Genomic_DNA"/>
</dbReference>
<dbReference type="NCBIfam" id="TIGR00222">
    <property type="entry name" value="panB"/>
    <property type="match status" value="1"/>
</dbReference>
<comment type="subcellular location">
    <subcellularLocation>
        <location evidence="5">Cytoplasm</location>
    </subcellularLocation>
</comment>
<keyword evidence="8" id="KW-1185">Reference proteome</keyword>
<comment type="catalytic activity">
    <reaction evidence="5">
        <text>(6R)-5,10-methylene-5,6,7,8-tetrahydrofolate + 3-methyl-2-oxobutanoate + H2O = 2-dehydropantoate + (6S)-5,6,7,8-tetrahydrofolate</text>
        <dbReference type="Rhea" id="RHEA:11824"/>
        <dbReference type="ChEBI" id="CHEBI:11561"/>
        <dbReference type="ChEBI" id="CHEBI:11851"/>
        <dbReference type="ChEBI" id="CHEBI:15377"/>
        <dbReference type="ChEBI" id="CHEBI:15636"/>
        <dbReference type="ChEBI" id="CHEBI:57453"/>
        <dbReference type="EC" id="2.1.2.11"/>
    </reaction>
</comment>
<evidence type="ECO:0000256" key="2">
    <source>
        <dbReference type="ARBA" id="ARBA00011424"/>
    </source>
</evidence>
<dbReference type="Proteomes" id="UP001592581">
    <property type="component" value="Unassembled WGS sequence"/>
</dbReference>
<evidence type="ECO:0000256" key="1">
    <source>
        <dbReference type="ARBA" id="ARBA00008676"/>
    </source>
</evidence>
<feature type="binding site" evidence="5">
    <location>
        <position position="82"/>
    </location>
    <ligand>
        <name>Mg(2+)</name>
        <dbReference type="ChEBI" id="CHEBI:18420"/>
    </ligand>
</feature>
<keyword evidence="5" id="KW-0963">Cytoplasm</keyword>
<dbReference type="HAMAP" id="MF_00156">
    <property type="entry name" value="PanB"/>
    <property type="match status" value="1"/>
</dbReference>
<dbReference type="NCBIfam" id="NF001452">
    <property type="entry name" value="PRK00311.1"/>
    <property type="match status" value="1"/>
</dbReference>
<dbReference type="SUPFAM" id="SSF51621">
    <property type="entry name" value="Phosphoenolpyruvate/pyruvate domain"/>
    <property type="match status" value="1"/>
</dbReference>
<feature type="active site" description="Proton acceptor" evidence="5">
    <location>
        <position position="220"/>
    </location>
</feature>
<evidence type="ECO:0000256" key="3">
    <source>
        <dbReference type="ARBA" id="ARBA00022655"/>
    </source>
</evidence>
<keyword evidence="5" id="KW-0460">Magnesium</keyword>
<dbReference type="CDD" id="cd06557">
    <property type="entry name" value="KPHMT-like"/>
    <property type="match status" value="1"/>
</dbReference>
<keyword evidence="3 5" id="KW-0566">Pantothenate biosynthesis</keyword>
<feature type="binding site" evidence="5">
    <location>
        <position position="153"/>
    </location>
    <ligand>
        <name>Mg(2+)</name>
        <dbReference type="ChEBI" id="CHEBI:18420"/>
    </ligand>
</feature>
<feature type="binding site" evidence="5">
    <location>
        <begin position="82"/>
        <end position="83"/>
    </location>
    <ligand>
        <name>3-methyl-2-oxobutanoate</name>
        <dbReference type="ChEBI" id="CHEBI:11851"/>
    </ligand>
</feature>
<evidence type="ECO:0000256" key="5">
    <source>
        <dbReference type="HAMAP-Rule" id="MF_00156"/>
    </source>
</evidence>
<comment type="similarity">
    <text evidence="1 5">Belongs to the PanB family.</text>
</comment>